<accession>A0ABT0BIX5</accession>
<comment type="caution">
    <text evidence="1">The sequence shown here is derived from an EMBL/GenBank/DDBJ whole genome shotgun (WGS) entry which is preliminary data.</text>
</comment>
<dbReference type="GO" id="GO:0016740">
    <property type="term" value="F:transferase activity"/>
    <property type="evidence" value="ECO:0007669"/>
    <property type="project" value="UniProtKB-KW"/>
</dbReference>
<name>A0ABT0BIX5_9SPHN</name>
<gene>
    <name evidence="1" type="ORF">MTR62_19215</name>
</gene>
<dbReference type="Pfam" id="PF05159">
    <property type="entry name" value="Capsule_synth"/>
    <property type="match status" value="1"/>
</dbReference>
<keyword evidence="2" id="KW-1185">Reference proteome</keyword>
<protein>
    <submittedName>
        <fullName evidence="1">Beta-3-deoxy-D-manno-oct-2-ulosonic acid transferase</fullName>
    </submittedName>
</protein>
<keyword evidence="1" id="KW-0808">Transferase</keyword>
<evidence type="ECO:0000313" key="1">
    <source>
        <dbReference type="EMBL" id="MCJ2184803.1"/>
    </source>
</evidence>
<reference evidence="1" key="1">
    <citation type="submission" date="2022-03" db="EMBL/GenBank/DDBJ databases">
        <title>Identification of a novel bacterium isolated from mangrove sediments.</title>
        <authorList>
            <person name="Pan X."/>
        </authorList>
    </citation>
    <scope>NUCLEOTIDE SEQUENCE</scope>
    <source>
        <strain evidence="1">B1949</strain>
    </source>
</reference>
<organism evidence="1 2">
    <name type="scientific">Novosphingobium organovorum</name>
    <dbReference type="NCBI Taxonomy" id="2930092"/>
    <lineage>
        <taxon>Bacteria</taxon>
        <taxon>Pseudomonadati</taxon>
        <taxon>Pseudomonadota</taxon>
        <taxon>Alphaproteobacteria</taxon>
        <taxon>Sphingomonadales</taxon>
        <taxon>Sphingomonadaceae</taxon>
        <taxon>Novosphingobium</taxon>
    </lineage>
</organism>
<dbReference type="InterPro" id="IPR007833">
    <property type="entry name" value="Capsule_polysaccharide_synth"/>
</dbReference>
<evidence type="ECO:0000313" key="2">
    <source>
        <dbReference type="Proteomes" id="UP001162881"/>
    </source>
</evidence>
<proteinExistence type="predicted"/>
<feature type="non-terminal residue" evidence="1">
    <location>
        <position position="1"/>
    </location>
</feature>
<dbReference type="Proteomes" id="UP001162881">
    <property type="component" value="Unassembled WGS sequence"/>
</dbReference>
<sequence length="194" mass="21200">RRRVLVPGQVEDDMSVLAGGGGLASNRELLRRVRALEPEAEIWWRPHPDVDAGHRKGAIADEDALVFADRIVRGGGMAPLLGAVDAVHVLTSLTGFEALMRGCAVTCHGTPFYAGWGLTRDLGAVPDRRGRALTLDALVAGVLILYPRYLDPVSGLPCPPEVLVARMVENRAVNRLGWIEPLRRMQGRLMAWLR</sequence>
<dbReference type="EMBL" id="JALHLF010000150">
    <property type="protein sequence ID" value="MCJ2184803.1"/>
    <property type="molecule type" value="Genomic_DNA"/>
</dbReference>